<dbReference type="SUPFAM" id="SSF53300">
    <property type="entry name" value="vWA-like"/>
    <property type="match status" value="1"/>
</dbReference>
<keyword evidence="2 5" id="KW-0812">Transmembrane</keyword>
<sequence length="333" mass="37847">MRTNLEFANSWVLILLLIVPLFILLKYRKRKKQNSIFIPNLSKFRSEKTIFERLRPVCFWLRLCTIFLLIVALARPRKVHVSETLNNNKGIDIMLTVDVSLSMLAKDLDPDRLTALKKVAKNFVKNRPVDRIGLIAYAGEALSLVPLTIDRNILIQQMDALQTQTLEGDTAIGVGLATAVSHLKDSKTKSKVVILMTDGVDNDGFIKPLMAADIAKKYGIKVYTIGVGSNGLALYPTSMNPYSGEIFFEQQKVEIDEDLLKEIAQKTGGKYFRATDAQSLQDIYDQINRLEKSEINNRKHYNYTEKYRLFLIPAFIILLIELLLRGFVYKSIA</sequence>
<dbReference type="InterPro" id="IPR050768">
    <property type="entry name" value="UPF0353/GerABKA_families"/>
</dbReference>
<evidence type="ECO:0000256" key="4">
    <source>
        <dbReference type="ARBA" id="ARBA00023136"/>
    </source>
</evidence>
<evidence type="ECO:0000256" key="2">
    <source>
        <dbReference type="ARBA" id="ARBA00022692"/>
    </source>
</evidence>
<dbReference type="PANTHER" id="PTHR22550">
    <property type="entry name" value="SPORE GERMINATION PROTEIN"/>
    <property type="match status" value="1"/>
</dbReference>
<evidence type="ECO:0000313" key="7">
    <source>
        <dbReference type="EMBL" id="TWP29936.1"/>
    </source>
</evidence>
<dbReference type="Proteomes" id="UP000319499">
    <property type="component" value="Unassembled WGS sequence"/>
</dbReference>
<keyword evidence="1" id="KW-1003">Cell membrane</keyword>
<dbReference type="Pfam" id="PF00092">
    <property type="entry name" value="VWA"/>
    <property type="match status" value="1"/>
</dbReference>
<keyword evidence="3 5" id="KW-1133">Transmembrane helix</keyword>
<dbReference type="SMART" id="SM00327">
    <property type="entry name" value="VWA"/>
    <property type="match status" value="1"/>
</dbReference>
<dbReference type="AlphaFoldDB" id="A0A563DI46"/>
<protein>
    <submittedName>
        <fullName evidence="7">VWA domain-containing protein</fullName>
    </submittedName>
</protein>
<reference evidence="7 8" key="1">
    <citation type="submission" date="2019-02" db="EMBL/GenBank/DDBJ databases">
        <title>Apibacter muscae sp. nov.: a novel member of the house fly microbiota.</title>
        <authorList>
            <person name="Park R."/>
        </authorList>
    </citation>
    <scope>NUCLEOTIDE SEQUENCE [LARGE SCALE GENOMIC DNA]</scope>
    <source>
        <strain evidence="7 8">AL1</strain>
    </source>
</reference>
<feature type="transmembrane region" description="Helical" evidence="5">
    <location>
        <begin position="307"/>
        <end position="328"/>
    </location>
</feature>
<organism evidence="7 8">
    <name type="scientific">Apibacter muscae</name>
    <dbReference type="NCBI Taxonomy" id="2509004"/>
    <lineage>
        <taxon>Bacteria</taxon>
        <taxon>Pseudomonadati</taxon>
        <taxon>Bacteroidota</taxon>
        <taxon>Flavobacteriia</taxon>
        <taxon>Flavobacteriales</taxon>
        <taxon>Weeksellaceae</taxon>
        <taxon>Apibacter</taxon>
    </lineage>
</organism>
<dbReference type="Pfam" id="PF07584">
    <property type="entry name" value="BatA"/>
    <property type="match status" value="1"/>
</dbReference>
<evidence type="ECO:0000313" key="8">
    <source>
        <dbReference type="Proteomes" id="UP000319499"/>
    </source>
</evidence>
<dbReference type="InterPro" id="IPR002035">
    <property type="entry name" value="VWF_A"/>
</dbReference>
<accession>A0A563DI46</accession>
<feature type="domain" description="VWFA" evidence="6">
    <location>
        <begin position="92"/>
        <end position="287"/>
    </location>
</feature>
<feature type="transmembrane region" description="Helical" evidence="5">
    <location>
        <begin position="6"/>
        <end position="25"/>
    </location>
</feature>
<dbReference type="OrthoDB" id="6206554at2"/>
<dbReference type="PROSITE" id="PS50234">
    <property type="entry name" value="VWFA"/>
    <property type="match status" value="1"/>
</dbReference>
<dbReference type="RefSeq" id="WP_146261602.1">
    <property type="nucleotide sequence ID" value="NZ_SELG01000029.1"/>
</dbReference>
<evidence type="ECO:0000256" key="3">
    <source>
        <dbReference type="ARBA" id="ARBA00022989"/>
    </source>
</evidence>
<dbReference type="EMBL" id="SELH01000013">
    <property type="protein sequence ID" value="TWP29936.1"/>
    <property type="molecule type" value="Genomic_DNA"/>
</dbReference>
<evidence type="ECO:0000256" key="5">
    <source>
        <dbReference type="SAM" id="Phobius"/>
    </source>
</evidence>
<dbReference type="Gene3D" id="3.40.50.410">
    <property type="entry name" value="von Willebrand factor, type A domain"/>
    <property type="match status" value="1"/>
</dbReference>
<gene>
    <name evidence="7" type="ORF">ETU09_02685</name>
</gene>
<evidence type="ECO:0000259" key="6">
    <source>
        <dbReference type="PROSITE" id="PS50234"/>
    </source>
</evidence>
<dbReference type="InterPro" id="IPR036465">
    <property type="entry name" value="vWFA_dom_sf"/>
</dbReference>
<dbReference type="InterPro" id="IPR024163">
    <property type="entry name" value="Aerotolerance_reg_N"/>
</dbReference>
<proteinExistence type="predicted"/>
<keyword evidence="4 5" id="KW-0472">Membrane</keyword>
<evidence type="ECO:0000256" key="1">
    <source>
        <dbReference type="ARBA" id="ARBA00022475"/>
    </source>
</evidence>
<comment type="caution">
    <text evidence="7">The sequence shown here is derived from an EMBL/GenBank/DDBJ whole genome shotgun (WGS) entry which is preliminary data.</text>
</comment>
<name>A0A563DI46_9FLAO</name>
<keyword evidence="8" id="KW-1185">Reference proteome</keyword>
<dbReference type="PANTHER" id="PTHR22550:SF5">
    <property type="entry name" value="LEUCINE ZIPPER PROTEIN 4"/>
    <property type="match status" value="1"/>
</dbReference>